<dbReference type="GO" id="GO:0098796">
    <property type="term" value="C:membrane protein complex"/>
    <property type="evidence" value="ECO:0007669"/>
    <property type="project" value="UniProtKB-ARBA"/>
</dbReference>
<dbReference type="GO" id="GO:0005524">
    <property type="term" value="F:ATP binding"/>
    <property type="evidence" value="ECO:0007669"/>
    <property type="project" value="UniProtKB-KW"/>
</dbReference>
<protein>
    <submittedName>
        <fullName evidence="6">Putative ABC transporter, ATP-binding protein</fullName>
    </submittedName>
</protein>
<dbReference type="GO" id="GO:0022857">
    <property type="term" value="F:transmembrane transporter activity"/>
    <property type="evidence" value="ECO:0007669"/>
    <property type="project" value="TreeGrafter"/>
</dbReference>
<proteinExistence type="inferred from homology"/>
<dbReference type="PROSITE" id="PS00211">
    <property type="entry name" value="ABC_TRANSPORTER_1"/>
    <property type="match status" value="1"/>
</dbReference>
<dbReference type="KEGG" id="lfc:LFE_2076"/>
<evidence type="ECO:0000313" key="6">
    <source>
        <dbReference type="EMBL" id="BAM07749.1"/>
    </source>
</evidence>
<dbReference type="GO" id="GO:0005886">
    <property type="term" value="C:plasma membrane"/>
    <property type="evidence" value="ECO:0007669"/>
    <property type="project" value="TreeGrafter"/>
</dbReference>
<dbReference type="Proteomes" id="UP000007382">
    <property type="component" value="Chromosome"/>
</dbReference>
<dbReference type="eggNOG" id="COG1136">
    <property type="taxonomic scope" value="Bacteria"/>
</dbReference>
<dbReference type="PANTHER" id="PTHR24220">
    <property type="entry name" value="IMPORT ATP-BINDING PROTEIN"/>
    <property type="match status" value="1"/>
</dbReference>
<dbReference type="SUPFAM" id="SSF52540">
    <property type="entry name" value="P-loop containing nucleoside triphosphate hydrolases"/>
    <property type="match status" value="1"/>
</dbReference>
<dbReference type="InterPro" id="IPR015854">
    <property type="entry name" value="ABC_transpr_LolD-like"/>
</dbReference>
<accession>I0IR50</accession>
<dbReference type="CDD" id="cd03255">
    <property type="entry name" value="ABC_MJ0796_LolCDE_FtsE"/>
    <property type="match status" value="1"/>
</dbReference>
<dbReference type="RefSeq" id="WP_014450232.1">
    <property type="nucleotide sequence ID" value="NC_017094.1"/>
</dbReference>
<feature type="domain" description="ABC transporter" evidence="5">
    <location>
        <begin position="14"/>
        <end position="241"/>
    </location>
</feature>
<sequence length="241" mass="26056">MAPSGNKPPFGVEARLVNVTKRFQVGEEWVEAISGIDLRVSPGEFLALEGSSGSGKSTLLHLLGLLDRPTSGEVFLDNSPTSHLSMKDRALFRNLHIGFVFQNFQLISRTTALENVEMPFLYRKSPNVVSPREAREMAKNLLHRVGLSGRERHYPSQLSGGQQQRVAIARALVASPGLLLADEPTGNLDSHSAGAILDLLAELRESVGFTLVLVTHDPGVSSRAGRWVRVKDGLLSGSGGQ</sequence>
<reference evidence="7" key="2">
    <citation type="submission" date="2012-03" db="EMBL/GenBank/DDBJ databases">
        <title>The complete genome sequence of the pioneer microbe on fresh volcanic deposit, Leptospirillum ferrooxidans strain C2-3.</title>
        <authorList>
            <person name="Fujimura R."/>
            <person name="Sato Y."/>
            <person name="Nishizawa T."/>
            <person name="Nanba K."/>
            <person name="Oshima K."/>
            <person name="Hattori M."/>
            <person name="Kamijo T."/>
            <person name="Ohta H."/>
        </authorList>
    </citation>
    <scope>NUCLEOTIDE SEQUENCE [LARGE SCALE GENOMIC DNA]</scope>
    <source>
        <strain evidence="7">C2-3</strain>
    </source>
</reference>
<dbReference type="STRING" id="1162668.LFE_2076"/>
<evidence type="ECO:0000259" key="5">
    <source>
        <dbReference type="PROSITE" id="PS50893"/>
    </source>
</evidence>
<evidence type="ECO:0000256" key="4">
    <source>
        <dbReference type="ARBA" id="ARBA00038388"/>
    </source>
</evidence>
<dbReference type="AlphaFoldDB" id="I0IR50"/>
<evidence type="ECO:0000256" key="1">
    <source>
        <dbReference type="ARBA" id="ARBA00022448"/>
    </source>
</evidence>
<evidence type="ECO:0000256" key="3">
    <source>
        <dbReference type="ARBA" id="ARBA00022840"/>
    </source>
</evidence>
<dbReference type="PROSITE" id="PS50893">
    <property type="entry name" value="ABC_TRANSPORTER_2"/>
    <property type="match status" value="1"/>
</dbReference>
<name>I0IR50_LEPFC</name>
<comment type="similarity">
    <text evidence="4">Belongs to the ABC transporter superfamily. Macrolide exporter (TC 3.A.1.122) family.</text>
</comment>
<evidence type="ECO:0000256" key="2">
    <source>
        <dbReference type="ARBA" id="ARBA00022741"/>
    </source>
</evidence>
<dbReference type="GO" id="GO:0016887">
    <property type="term" value="F:ATP hydrolysis activity"/>
    <property type="evidence" value="ECO:0007669"/>
    <property type="project" value="InterPro"/>
</dbReference>
<dbReference type="Gene3D" id="3.40.50.300">
    <property type="entry name" value="P-loop containing nucleotide triphosphate hydrolases"/>
    <property type="match status" value="1"/>
</dbReference>
<dbReference type="EMBL" id="AP012342">
    <property type="protein sequence ID" value="BAM07749.1"/>
    <property type="molecule type" value="Genomic_DNA"/>
</dbReference>
<dbReference type="InterPro" id="IPR003439">
    <property type="entry name" value="ABC_transporter-like_ATP-bd"/>
</dbReference>
<keyword evidence="1" id="KW-0813">Transport</keyword>
<organism evidence="6 7">
    <name type="scientific">Leptospirillum ferrooxidans (strain C2-3)</name>
    <dbReference type="NCBI Taxonomy" id="1162668"/>
    <lineage>
        <taxon>Bacteria</taxon>
        <taxon>Pseudomonadati</taxon>
        <taxon>Nitrospirota</taxon>
        <taxon>Nitrospiria</taxon>
        <taxon>Nitrospirales</taxon>
        <taxon>Nitrospiraceae</taxon>
        <taxon>Leptospirillum</taxon>
    </lineage>
</organism>
<reference evidence="6 7" key="1">
    <citation type="journal article" date="2012" name="J. Bacteriol.">
        <title>Complete Genome Sequence of Leptospirillum ferrooxidans Strain C2-3, Isolated from a Fresh Volcanic Ash Deposit on the Island of Miyake, Japan.</title>
        <authorList>
            <person name="Fujimura R."/>
            <person name="Sato Y."/>
            <person name="Nishizawa T."/>
            <person name="Oshima K."/>
            <person name="Kim S.-W."/>
            <person name="Hattori M."/>
            <person name="Kamijo T."/>
            <person name="Ohta H."/>
        </authorList>
    </citation>
    <scope>NUCLEOTIDE SEQUENCE [LARGE SCALE GENOMIC DNA]</scope>
    <source>
        <strain evidence="6 7">C2-3</strain>
    </source>
</reference>
<dbReference type="PATRIC" id="fig|1162668.3.peg.2460"/>
<dbReference type="InterPro" id="IPR027417">
    <property type="entry name" value="P-loop_NTPase"/>
</dbReference>
<dbReference type="SMART" id="SM00382">
    <property type="entry name" value="AAA"/>
    <property type="match status" value="1"/>
</dbReference>
<evidence type="ECO:0000313" key="7">
    <source>
        <dbReference type="Proteomes" id="UP000007382"/>
    </source>
</evidence>
<dbReference type="Pfam" id="PF00005">
    <property type="entry name" value="ABC_tran"/>
    <property type="match status" value="1"/>
</dbReference>
<gene>
    <name evidence="6" type="ordered locus">LFE_2076</name>
</gene>
<dbReference type="FunFam" id="3.40.50.300:FF:000032">
    <property type="entry name" value="Export ABC transporter ATP-binding protein"/>
    <property type="match status" value="1"/>
</dbReference>
<dbReference type="HOGENOM" id="CLU_000604_1_22_0"/>
<keyword evidence="7" id="KW-1185">Reference proteome</keyword>
<dbReference type="InterPro" id="IPR017911">
    <property type="entry name" value="MacB-like_ATP-bd"/>
</dbReference>
<dbReference type="InterPro" id="IPR003593">
    <property type="entry name" value="AAA+_ATPase"/>
</dbReference>
<dbReference type="PANTHER" id="PTHR24220:SF86">
    <property type="entry name" value="ABC TRANSPORTER ABCH.1"/>
    <property type="match status" value="1"/>
</dbReference>
<keyword evidence="2" id="KW-0547">Nucleotide-binding</keyword>
<keyword evidence="3 6" id="KW-0067">ATP-binding</keyword>
<dbReference type="InterPro" id="IPR017871">
    <property type="entry name" value="ABC_transporter-like_CS"/>
</dbReference>